<proteinExistence type="predicted"/>
<sequence>MFNFMTICESIKRHWVAVALIGILSVCLGAGVSFVKGGAEGDGSAYTAEAVLYATGYGYDEEAREGGDYNYSYSEAYMMTDLRRLVVSGDVAGKVREEFGDDVELSSPYWFDRETEQQNYDRFVYVDASAPDAETAIEAANRAAALTLEKAKEIIPVSEITLSEEAVLKTGDLKRAADWGIDKIENPNAPEPSGAGISLKVVVVFLFVGLFVSVFGFAAYDILSRKVRSERDIERLMEVPVIADFSNEADRKALADNLRVLMHRNNFSSLCLASPSANDALEEVAKNVLQSGFISKGTVVLSESSDAASQLSQTDSIVLVVKEAAAKGAEIDHALKCLAVSGTPVLGAVFIPRKMF</sequence>
<reference evidence="2 3" key="1">
    <citation type="submission" date="2012-08" db="EMBL/GenBank/DDBJ databases">
        <title>The Genome Sequence of Slackia piriformis YIT 12062.</title>
        <authorList>
            <consortium name="The Broad Institute Genome Sequencing Platform"/>
            <person name="Earl A."/>
            <person name="Ward D."/>
            <person name="Feldgarden M."/>
            <person name="Gevers D."/>
            <person name="Morotomi M."/>
            <person name="Walker B."/>
            <person name="Young S.K."/>
            <person name="Zeng Q."/>
            <person name="Gargeya S."/>
            <person name="Fitzgerald M."/>
            <person name="Haas B."/>
            <person name="Abouelleil A."/>
            <person name="Alvarado L."/>
            <person name="Arachchi H.M."/>
            <person name="Berlin A.M."/>
            <person name="Chapman S.B."/>
            <person name="Goldberg J."/>
            <person name="Griggs A."/>
            <person name="Gujja S."/>
            <person name="Hansen M."/>
            <person name="Howarth C."/>
            <person name="Imamovic A."/>
            <person name="Larimer J."/>
            <person name="McCowen C."/>
            <person name="Montmayeur A."/>
            <person name="Murphy C."/>
            <person name="Neiman D."/>
            <person name="Pearson M."/>
            <person name="Priest M."/>
            <person name="Roberts A."/>
            <person name="Saif S."/>
            <person name="Shea T."/>
            <person name="Sisk P."/>
            <person name="Sykes S."/>
            <person name="Wortman J."/>
            <person name="Nusbaum C."/>
            <person name="Birren B."/>
        </authorList>
    </citation>
    <scope>NUCLEOTIDE SEQUENCE [LARGE SCALE GENOMIC DNA]</scope>
    <source>
        <strain evidence="2 3">YIT 12062</strain>
    </source>
</reference>
<accession>K0Z7J9</accession>
<dbReference type="EMBL" id="ADMD01000007">
    <property type="protein sequence ID" value="EJZ83395.1"/>
    <property type="molecule type" value="Genomic_DNA"/>
</dbReference>
<keyword evidence="3" id="KW-1185">Reference proteome</keyword>
<dbReference type="eggNOG" id="COG3944">
    <property type="taxonomic scope" value="Bacteria"/>
</dbReference>
<dbReference type="HOGENOM" id="CLU_768870_0_0_11"/>
<keyword evidence="1" id="KW-0812">Transmembrane</keyword>
<dbReference type="InterPro" id="IPR050445">
    <property type="entry name" value="Bact_polysacc_biosynth/exp"/>
</dbReference>
<keyword evidence="1" id="KW-0472">Membrane</keyword>
<dbReference type="PANTHER" id="PTHR32309">
    <property type="entry name" value="TYROSINE-PROTEIN KINASE"/>
    <property type="match status" value="1"/>
</dbReference>
<dbReference type="InParanoid" id="K0Z7J9"/>
<gene>
    <name evidence="2" type="ORF">HMPREF9451_00900</name>
</gene>
<evidence type="ECO:0000256" key="1">
    <source>
        <dbReference type="SAM" id="Phobius"/>
    </source>
</evidence>
<dbReference type="PATRIC" id="fig|742818.3.peg.952"/>
<evidence type="ECO:0000313" key="3">
    <source>
        <dbReference type="Proteomes" id="UP000006069"/>
    </source>
</evidence>
<dbReference type="Proteomes" id="UP000006069">
    <property type="component" value="Unassembled WGS sequence"/>
</dbReference>
<feature type="transmembrane region" description="Helical" evidence="1">
    <location>
        <begin position="201"/>
        <end position="223"/>
    </location>
</feature>
<dbReference type="AlphaFoldDB" id="K0Z7J9"/>
<name>K0Z7J9_9ACTN</name>
<protein>
    <recommendedName>
        <fullName evidence="4">Polysaccharide chain length determinant N-terminal domain-containing protein</fullName>
    </recommendedName>
</protein>
<organism evidence="2 3">
    <name type="scientific">Slackia piriformis YIT 12062</name>
    <dbReference type="NCBI Taxonomy" id="742818"/>
    <lineage>
        <taxon>Bacteria</taxon>
        <taxon>Bacillati</taxon>
        <taxon>Actinomycetota</taxon>
        <taxon>Coriobacteriia</taxon>
        <taxon>Eggerthellales</taxon>
        <taxon>Eggerthellaceae</taxon>
        <taxon>Slackia</taxon>
    </lineage>
</organism>
<dbReference type="GO" id="GO:0004713">
    <property type="term" value="F:protein tyrosine kinase activity"/>
    <property type="evidence" value="ECO:0007669"/>
    <property type="project" value="TreeGrafter"/>
</dbReference>
<dbReference type="GO" id="GO:0005886">
    <property type="term" value="C:plasma membrane"/>
    <property type="evidence" value="ECO:0007669"/>
    <property type="project" value="TreeGrafter"/>
</dbReference>
<dbReference type="OrthoDB" id="8559110at2"/>
<dbReference type="PANTHER" id="PTHR32309:SF13">
    <property type="entry name" value="FERRIC ENTEROBACTIN TRANSPORT PROTEIN FEPE"/>
    <property type="match status" value="1"/>
</dbReference>
<dbReference type="RefSeq" id="WP_009139114.1">
    <property type="nucleotide sequence ID" value="NZ_JH815198.1"/>
</dbReference>
<comment type="caution">
    <text evidence="2">The sequence shown here is derived from an EMBL/GenBank/DDBJ whole genome shotgun (WGS) entry which is preliminary data.</text>
</comment>
<keyword evidence="1" id="KW-1133">Transmembrane helix</keyword>
<evidence type="ECO:0000313" key="2">
    <source>
        <dbReference type="EMBL" id="EJZ83395.1"/>
    </source>
</evidence>
<evidence type="ECO:0008006" key="4">
    <source>
        <dbReference type="Google" id="ProtNLM"/>
    </source>
</evidence>